<keyword evidence="7 8" id="KW-0326">Glycosidase</keyword>
<keyword evidence="5 8" id="KW-0378">Hydrolase</keyword>
<dbReference type="InterPro" id="IPR001944">
    <property type="entry name" value="Glycoside_Hdrlase_35"/>
</dbReference>
<evidence type="ECO:0000256" key="6">
    <source>
        <dbReference type="ARBA" id="ARBA00023180"/>
    </source>
</evidence>
<evidence type="ECO:0000256" key="8">
    <source>
        <dbReference type="RuleBase" id="RU000675"/>
    </source>
</evidence>
<dbReference type="PANTHER" id="PTHR23421">
    <property type="entry name" value="BETA-GALACTOSIDASE RELATED"/>
    <property type="match status" value="1"/>
</dbReference>
<dbReference type="InterPro" id="IPR025300">
    <property type="entry name" value="BetaGal_jelly_roll_dom"/>
</dbReference>
<dbReference type="InterPro" id="IPR018954">
    <property type="entry name" value="Betagal_dom2"/>
</dbReference>
<evidence type="ECO:0000313" key="12">
    <source>
        <dbReference type="EMBL" id="KAK4522983.1"/>
    </source>
</evidence>
<dbReference type="Pfam" id="PF01301">
    <property type="entry name" value="Glyco_hydro_35"/>
    <property type="match status" value="1"/>
</dbReference>
<dbReference type="FunFam" id="3.20.20.80:FF:000040">
    <property type="entry name" value="Beta-galactosidase A"/>
    <property type="match status" value="1"/>
</dbReference>
<accession>A0AAV9I708</accession>
<dbReference type="InterPro" id="IPR025972">
    <property type="entry name" value="BetaGal_dom3"/>
</dbReference>
<dbReference type="SUPFAM" id="SSF117100">
    <property type="entry name" value="Beta-galactosidase LacA, domain 3"/>
    <property type="match status" value="1"/>
</dbReference>
<dbReference type="InterPro" id="IPR037110">
    <property type="entry name" value="Betagal_dom2_sf"/>
</dbReference>
<dbReference type="Pfam" id="PF13363">
    <property type="entry name" value="BetaGal_dom3"/>
    <property type="match status" value="1"/>
</dbReference>
<comment type="similarity">
    <text evidence="2 9">Belongs to the glycosyl hydrolase 35 family.</text>
</comment>
<feature type="signal peptide" evidence="10">
    <location>
        <begin position="1"/>
        <end position="21"/>
    </location>
</feature>
<keyword evidence="6" id="KW-0325">Glycoprotein</keyword>
<dbReference type="Pfam" id="PF10435">
    <property type="entry name" value="BetaGal_dom2"/>
    <property type="match status" value="1"/>
</dbReference>
<dbReference type="GO" id="GO:0005975">
    <property type="term" value="P:carbohydrate metabolic process"/>
    <property type="evidence" value="ECO:0007669"/>
    <property type="project" value="InterPro"/>
</dbReference>
<dbReference type="SMART" id="SM01029">
    <property type="entry name" value="BetaGal_dom2"/>
    <property type="match status" value="1"/>
</dbReference>
<dbReference type="SUPFAM" id="SSF51011">
    <property type="entry name" value="Glycosyl hydrolase domain"/>
    <property type="match status" value="1"/>
</dbReference>
<dbReference type="GO" id="GO:0004565">
    <property type="term" value="F:beta-galactosidase activity"/>
    <property type="evidence" value="ECO:0007669"/>
    <property type="project" value="UniProtKB-EC"/>
</dbReference>
<evidence type="ECO:0000256" key="2">
    <source>
        <dbReference type="ARBA" id="ARBA00009809"/>
    </source>
</evidence>
<evidence type="ECO:0000313" key="13">
    <source>
        <dbReference type="Proteomes" id="UP001300502"/>
    </source>
</evidence>
<dbReference type="Gene3D" id="2.102.20.10">
    <property type="entry name" value="Beta-galactosidase, domain 2"/>
    <property type="match status" value="1"/>
</dbReference>
<feature type="chain" id="PRO_5043855165" description="Beta-galactosidase" evidence="10">
    <location>
        <begin position="22"/>
        <end position="972"/>
    </location>
</feature>
<dbReference type="Gene3D" id="3.20.20.80">
    <property type="entry name" value="Glycosidases"/>
    <property type="match status" value="1"/>
</dbReference>
<dbReference type="InterPro" id="IPR019801">
    <property type="entry name" value="Glyco_hydro_35_CS"/>
</dbReference>
<evidence type="ECO:0000256" key="9">
    <source>
        <dbReference type="RuleBase" id="RU003679"/>
    </source>
</evidence>
<dbReference type="InterPro" id="IPR008979">
    <property type="entry name" value="Galactose-bd-like_sf"/>
</dbReference>
<comment type="catalytic activity">
    <reaction evidence="1 8">
        <text>Hydrolysis of terminal non-reducing beta-D-galactose residues in beta-D-galactosides.</text>
        <dbReference type="EC" id="3.2.1.23"/>
    </reaction>
</comment>
<dbReference type="PROSITE" id="PS01182">
    <property type="entry name" value="GLYCOSYL_HYDROL_F35"/>
    <property type="match status" value="1"/>
</dbReference>
<evidence type="ECO:0000256" key="3">
    <source>
        <dbReference type="ARBA" id="ARBA00012756"/>
    </source>
</evidence>
<name>A0AAV9I708_9RHOD</name>
<dbReference type="InterPro" id="IPR036833">
    <property type="entry name" value="BetaGal_dom3_sf"/>
</dbReference>
<dbReference type="Gene3D" id="2.60.120.260">
    <property type="entry name" value="Galactose-binding domain-like"/>
    <property type="match status" value="2"/>
</dbReference>
<feature type="domain" description="Beta-galactosidase" evidence="11">
    <location>
        <begin position="367"/>
        <end position="558"/>
    </location>
</feature>
<reference evidence="12 13" key="1">
    <citation type="submission" date="2022-07" db="EMBL/GenBank/DDBJ databases">
        <title>Genome-wide signatures of adaptation to extreme environments.</title>
        <authorList>
            <person name="Cho C.H."/>
            <person name="Yoon H.S."/>
        </authorList>
    </citation>
    <scope>NUCLEOTIDE SEQUENCE [LARGE SCALE GENOMIC DNA]</scope>
    <source>
        <strain evidence="12 13">108.79 E11</strain>
    </source>
</reference>
<dbReference type="InterPro" id="IPR031330">
    <property type="entry name" value="Gly_Hdrlase_35_cat"/>
</dbReference>
<evidence type="ECO:0000256" key="7">
    <source>
        <dbReference type="ARBA" id="ARBA00023295"/>
    </source>
</evidence>
<dbReference type="AlphaFoldDB" id="A0AAV9I708"/>
<keyword evidence="4 10" id="KW-0732">Signal</keyword>
<organism evidence="12 13">
    <name type="scientific">Galdieria yellowstonensis</name>
    <dbReference type="NCBI Taxonomy" id="3028027"/>
    <lineage>
        <taxon>Eukaryota</taxon>
        <taxon>Rhodophyta</taxon>
        <taxon>Bangiophyceae</taxon>
        <taxon>Galdieriales</taxon>
        <taxon>Galdieriaceae</taxon>
        <taxon>Galdieria</taxon>
    </lineage>
</organism>
<evidence type="ECO:0000256" key="1">
    <source>
        <dbReference type="ARBA" id="ARBA00001412"/>
    </source>
</evidence>
<dbReference type="Pfam" id="PF13364">
    <property type="entry name" value="BetaGal_ABD2"/>
    <property type="match status" value="2"/>
</dbReference>
<protein>
    <recommendedName>
        <fullName evidence="3 8">Beta-galactosidase</fullName>
        <ecNumber evidence="3 8">3.2.1.23</ecNumber>
    </recommendedName>
</protein>
<dbReference type="SUPFAM" id="SSF49785">
    <property type="entry name" value="Galactose-binding domain-like"/>
    <property type="match status" value="2"/>
</dbReference>
<dbReference type="PRINTS" id="PR00742">
    <property type="entry name" value="GLHYDRLASE35"/>
</dbReference>
<evidence type="ECO:0000256" key="5">
    <source>
        <dbReference type="ARBA" id="ARBA00022801"/>
    </source>
</evidence>
<dbReference type="InterPro" id="IPR017853">
    <property type="entry name" value="GH"/>
</dbReference>
<comment type="caution">
    <text evidence="12">The sequence shown here is derived from an EMBL/GenBank/DDBJ whole genome shotgun (WGS) entry which is preliminary data.</text>
</comment>
<dbReference type="EC" id="3.2.1.23" evidence="3 8"/>
<evidence type="ECO:0000256" key="10">
    <source>
        <dbReference type="SAM" id="SignalP"/>
    </source>
</evidence>
<keyword evidence="13" id="KW-1185">Reference proteome</keyword>
<dbReference type="EMBL" id="JANCYU010000010">
    <property type="protein sequence ID" value="KAK4522983.1"/>
    <property type="molecule type" value="Genomic_DNA"/>
</dbReference>
<evidence type="ECO:0000259" key="11">
    <source>
        <dbReference type="SMART" id="SM01029"/>
    </source>
</evidence>
<dbReference type="Proteomes" id="UP001300502">
    <property type="component" value="Unassembled WGS sequence"/>
</dbReference>
<dbReference type="SUPFAM" id="SSF51445">
    <property type="entry name" value="(Trans)glycosidases"/>
    <property type="match status" value="1"/>
</dbReference>
<gene>
    <name evidence="12" type="ORF">GAYE_PCTG33G0873</name>
</gene>
<evidence type="ECO:0000256" key="4">
    <source>
        <dbReference type="ARBA" id="ARBA00022729"/>
    </source>
</evidence>
<sequence length="972" mass="110694">MTTKKALVTLFFILCTSIVYGKYITGNVTYDEYSLIIDGERQFIYSGAFHYWRLPSPSLWKDILEKLKAAGMSATTVYFAWSYHSPKSHVYNFEGVRDIDKLLNMTGEVGLHLISRPGPYINAETNAGGFPGWLVSSLKGLARTDDPYYTAAWEQWLSAVDPHLAKFQSPYGGPIIAVQVENEYDVGNLSAKYMELLEAKFRKDGIVVPLTANVYGDRSTWTSGPGAVDIQGIDSYPQGFDCRNPSQWHAIPTYFAAEHAKYNPTEPMYNPEFQGGSFDPWAGPGYYYCYELTNSDFERVFYQNQIAQGETMLNFYMTFGGTTWGWLPFPGVYTSYDYGAAINEGRQLTDKYSEQKLMANFFRVFKPLRKMDSIQVASPTNPTLYLQGRENKDDGTQLYILRHRDGTSITKETTRILIQGILGDYEIPQEDGTYILIDRRDSKMLPCFYSFGDQYLVYSTAEMMTHTTVQGDSGHVDVALFYLGEMQYGELTLYFQNAVFEPSIQVFEGHLQNSHWDASRNQLRINYQQSQVIRLMISSFQQRPLYLILASREVAKKWWNIESNEGDVLVSGPYLVRDAKYTDDGGLHLRGDTEIETLLKVIPPKPATYLTWNGEYLENVKQEQPLTLVANLRGPPPVYLPPLDFWKFKYETFEKEPSFDDSDWVTADKNHTNCPFKPITLPVLYMDDYGFHVGDVWYRGRFSSKEAVQGIVLTGEGGDFSVYSVWLNGHFLGTANNGTETFYFKRDQLVSEGDNVIAILLENMGHDEDYTNTHDKWQHPRGLVQARLLSTCSCDTSDIPIYWKIQGNLRGEEYIDSARGPFNNGGLYGERHGWYLPGFPDEDWEQVILPHRFSDAGVAWYRTTFELDIPQGVDASIGVRIEDKDPSSRYRALIFLNGWMLGHYINYVGPQHFFALPTGILNPRGSNQLSIAVWGQQGGEGLSHVALETYAVHLGGVEVEMVYSPDYKELFQ</sequence>
<proteinExistence type="inferred from homology"/>